<evidence type="ECO:0000313" key="3">
    <source>
        <dbReference type="Proteomes" id="UP000251721"/>
    </source>
</evidence>
<organism evidence="2 3">
    <name type="scientific">Klebsiella pneumoniae</name>
    <dbReference type="NCBI Taxonomy" id="573"/>
    <lineage>
        <taxon>Bacteria</taxon>
        <taxon>Pseudomonadati</taxon>
        <taxon>Pseudomonadota</taxon>
        <taxon>Gammaproteobacteria</taxon>
        <taxon>Enterobacterales</taxon>
        <taxon>Enterobacteriaceae</taxon>
        <taxon>Klebsiella/Raoultella group</taxon>
        <taxon>Klebsiella</taxon>
        <taxon>Klebsiella pneumoniae complex</taxon>
    </lineage>
</organism>
<dbReference type="InterPro" id="IPR036514">
    <property type="entry name" value="SGNH_hydro_sf"/>
</dbReference>
<dbReference type="GO" id="GO:0016788">
    <property type="term" value="F:hydrolase activity, acting on ester bonds"/>
    <property type="evidence" value="ECO:0007669"/>
    <property type="project" value="UniProtKB-ARBA"/>
</dbReference>
<dbReference type="RefSeq" id="WP_064188983.1">
    <property type="nucleotide sequence ID" value="NZ_FLID01000003.1"/>
</dbReference>
<dbReference type="Proteomes" id="UP000251721">
    <property type="component" value="Unassembled WGS sequence"/>
</dbReference>
<feature type="domain" description="SGNH hydrolase-type esterase" evidence="1">
    <location>
        <begin position="419"/>
        <end position="555"/>
    </location>
</feature>
<dbReference type="AlphaFoldDB" id="A0A2X3F397"/>
<keyword evidence="2" id="KW-0966">Cell projection</keyword>
<evidence type="ECO:0000259" key="1">
    <source>
        <dbReference type="Pfam" id="PF13472"/>
    </source>
</evidence>
<keyword evidence="2" id="KW-0969">Cilium</keyword>
<sequence>MAELNPPLGTTTPEIFLDNVKRADELVNGPAGTVNDRAGEPLDTWRQMMAKNDEVRQNIIPLSKQYQTLEAAQADIANIPVGSTTYYRSPDDSALAIEVMNVGGTLQPTGRKMISEIGVNEKILDRLPDVSSSVNKVPLFNDEDDNVPVWLENGKLNAVALDDNLRDVSDTSFPGKVPLFHDDEGNVPVWLEDGKLNAVALHEGLLAGVLTNDEFNSAMQKRVLNTTGATAWKFRAKKSKLELSLPSKLKIGFTGDSWTEHNTIPQVFADYFYSKYGKSGDGWIQLNIDNPNQINGIVLNRNGWAVYDASGNAAPAFPTAMDGMYIYTNTTTSTLTLSNLYSSSVQIFYYDNNGAFRYSLNGGTPVIVTGSGTNKIVSVTISGLDVSVATTISIDSAVNAGTVVIYGFYSEGTGNGVEINKMGNGGITAPQYIKTLPFLSQTGAVVAPDLLIMIIGTNDFRTSVTLQAFRDSLSSWIEAWKAIIPDSSIIMVAPPQCNASGANPLSSFRDVMRDVAINKGVEFYSMYDFMNTSYAKSNAQGLWKDNLHLSNVGARFLLNQLNKYFLEQ</sequence>
<dbReference type="Gene3D" id="2.60.120.1360">
    <property type="match status" value="1"/>
</dbReference>
<reference evidence="2 3" key="1">
    <citation type="submission" date="2018-06" db="EMBL/GenBank/DDBJ databases">
        <authorList>
            <consortium name="Pathogen Informatics"/>
            <person name="Doyle S."/>
        </authorList>
    </citation>
    <scope>NUCLEOTIDE SEQUENCE [LARGE SCALE GENOMIC DNA]</scope>
    <source>
        <strain evidence="2 3">NCTC13465</strain>
    </source>
</reference>
<accession>A0A2X3F397</accession>
<protein>
    <submittedName>
        <fullName evidence="2">Flagellar biosynthesis, cell-distal portion of basal-body rod</fullName>
    </submittedName>
</protein>
<dbReference type="Gene3D" id="3.40.50.1110">
    <property type="entry name" value="SGNH hydrolase"/>
    <property type="match status" value="1"/>
</dbReference>
<dbReference type="Pfam" id="PF13472">
    <property type="entry name" value="Lipase_GDSL_2"/>
    <property type="match status" value="1"/>
</dbReference>
<dbReference type="EMBL" id="UAWQ01000009">
    <property type="protein sequence ID" value="SQC42981.1"/>
    <property type="molecule type" value="Genomic_DNA"/>
</dbReference>
<gene>
    <name evidence="2" type="ORF">NCTC13465_01456</name>
</gene>
<dbReference type="InterPro" id="IPR013830">
    <property type="entry name" value="SGNH_hydro"/>
</dbReference>
<name>A0A2X3F397_KLEPN</name>
<dbReference type="SUPFAM" id="SSF52266">
    <property type="entry name" value="SGNH hydrolase"/>
    <property type="match status" value="1"/>
</dbReference>
<keyword evidence="2" id="KW-0282">Flagellum</keyword>
<evidence type="ECO:0000313" key="2">
    <source>
        <dbReference type="EMBL" id="SQC42981.1"/>
    </source>
</evidence>
<proteinExistence type="predicted"/>